<keyword evidence="1" id="KW-0472">Membrane</keyword>
<proteinExistence type="predicted"/>
<gene>
    <name evidence="2" type="ORF">PECAL_4P15360</name>
</gene>
<feature type="transmembrane region" description="Helical" evidence="1">
    <location>
        <begin position="255"/>
        <end position="275"/>
    </location>
</feature>
<feature type="transmembrane region" description="Helical" evidence="1">
    <location>
        <begin position="142"/>
        <end position="160"/>
    </location>
</feature>
<dbReference type="AlphaFoldDB" id="A0A8J2SVU0"/>
<evidence type="ECO:0000313" key="3">
    <source>
        <dbReference type="Proteomes" id="UP000789595"/>
    </source>
</evidence>
<feature type="transmembrane region" description="Helical" evidence="1">
    <location>
        <begin position="287"/>
        <end position="308"/>
    </location>
</feature>
<feature type="transmembrane region" description="Helical" evidence="1">
    <location>
        <begin position="53"/>
        <end position="78"/>
    </location>
</feature>
<organism evidence="2 3">
    <name type="scientific">Pelagomonas calceolata</name>
    <dbReference type="NCBI Taxonomy" id="35677"/>
    <lineage>
        <taxon>Eukaryota</taxon>
        <taxon>Sar</taxon>
        <taxon>Stramenopiles</taxon>
        <taxon>Ochrophyta</taxon>
        <taxon>Pelagophyceae</taxon>
        <taxon>Pelagomonadales</taxon>
        <taxon>Pelagomonadaceae</taxon>
        <taxon>Pelagomonas</taxon>
    </lineage>
</organism>
<feature type="transmembrane region" description="Helical" evidence="1">
    <location>
        <begin position="181"/>
        <end position="202"/>
    </location>
</feature>
<evidence type="ECO:0000313" key="2">
    <source>
        <dbReference type="EMBL" id="CAH0374264.1"/>
    </source>
</evidence>
<keyword evidence="3" id="KW-1185">Reference proteome</keyword>
<keyword evidence="1" id="KW-0812">Transmembrane</keyword>
<sequence>MPASADELADLEARLLAKQQLQFDALQKRLLGSVAAPTAEEIDQPFAEYARNFYVTAALMLCLVASTVYLAFITAGLYGNVSQVTMLAFMPFVYTTGFGLVFTTLDCEIAGRRAVQLVRGCHIGMMLAAPIVFWRAGEHGDALVMFFSFALDSILYPWLLKTICGLLRTRYEGSLTAQAQFYTSRALKIAGFQLVLSVSAAAQGIDGLDTFPRIWATLTFSTALPQVWMFLIGVFDACGVDHHAAAKLRVSPLQAAALASCGALILSGLAGYVLAEQRDPSEKAARLVMYVMFIAVYLCMLFVGRLLCGARKTISGASPSVKPKPAGGLDVFDIPGA</sequence>
<feature type="transmembrane region" description="Helical" evidence="1">
    <location>
        <begin position="84"/>
        <end position="105"/>
    </location>
</feature>
<comment type="caution">
    <text evidence="2">The sequence shown here is derived from an EMBL/GenBank/DDBJ whole genome shotgun (WGS) entry which is preliminary data.</text>
</comment>
<feature type="transmembrane region" description="Helical" evidence="1">
    <location>
        <begin position="214"/>
        <end position="235"/>
    </location>
</feature>
<dbReference type="Proteomes" id="UP000789595">
    <property type="component" value="Unassembled WGS sequence"/>
</dbReference>
<dbReference type="EMBL" id="CAKKNE010000004">
    <property type="protein sequence ID" value="CAH0374264.1"/>
    <property type="molecule type" value="Genomic_DNA"/>
</dbReference>
<name>A0A8J2SVU0_9STRA</name>
<feature type="transmembrane region" description="Helical" evidence="1">
    <location>
        <begin position="117"/>
        <end position="136"/>
    </location>
</feature>
<protein>
    <submittedName>
        <fullName evidence="2">Uncharacterized protein</fullName>
    </submittedName>
</protein>
<reference evidence="2" key="1">
    <citation type="submission" date="2021-11" db="EMBL/GenBank/DDBJ databases">
        <authorList>
            <consortium name="Genoscope - CEA"/>
            <person name="William W."/>
        </authorList>
    </citation>
    <scope>NUCLEOTIDE SEQUENCE</scope>
</reference>
<accession>A0A8J2SVU0</accession>
<evidence type="ECO:0000256" key="1">
    <source>
        <dbReference type="SAM" id="Phobius"/>
    </source>
</evidence>
<keyword evidence="1" id="KW-1133">Transmembrane helix</keyword>